<evidence type="ECO:0000259" key="8">
    <source>
        <dbReference type="PROSITE" id="PS50026"/>
    </source>
</evidence>
<comment type="caution">
    <text evidence="9">The sequence shown here is derived from an EMBL/GenBank/DDBJ whole genome shotgun (WGS) entry which is preliminary data.</text>
</comment>
<protein>
    <recommendedName>
        <fullName evidence="8">EGF-like domain-containing protein</fullName>
    </recommendedName>
</protein>
<evidence type="ECO:0000256" key="1">
    <source>
        <dbReference type="ARBA" id="ARBA00022473"/>
    </source>
</evidence>
<dbReference type="PROSITE" id="PS50026">
    <property type="entry name" value="EGF_3"/>
    <property type="match status" value="1"/>
</dbReference>
<dbReference type="GO" id="GO:0048667">
    <property type="term" value="P:cell morphogenesis involved in neuron differentiation"/>
    <property type="evidence" value="ECO:0007669"/>
    <property type="project" value="UniProtKB-ARBA"/>
</dbReference>
<evidence type="ECO:0000256" key="3">
    <source>
        <dbReference type="ARBA" id="ARBA00022729"/>
    </source>
</evidence>
<keyword evidence="3" id="KW-0732">Signal</keyword>
<dbReference type="AlphaFoldDB" id="A0A9W9ZQU6"/>
<keyword evidence="1" id="KW-0217">Developmental protein</keyword>
<organism evidence="9 10">
    <name type="scientific">Desmophyllum pertusum</name>
    <dbReference type="NCBI Taxonomy" id="174260"/>
    <lineage>
        <taxon>Eukaryota</taxon>
        <taxon>Metazoa</taxon>
        <taxon>Cnidaria</taxon>
        <taxon>Anthozoa</taxon>
        <taxon>Hexacorallia</taxon>
        <taxon>Scleractinia</taxon>
        <taxon>Caryophylliina</taxon>
        <taxon>Caryophylliidae</taxon>
        <taxon>Desmophyllum</taxon>
    </lineage>
</organism>
<dbReference type="InterPro" id="IPR000742">
    <property type="entry name" value="EGF"/>
</dbReference>
<dbReference type="InterPro" id="IPR051022">
    <property type="entry name" value="Notch_Cell-Fate_Det"/>
</dbReference>
<dbReference type="EMBL" id="MU825879">
    <property type="protein sequence ID" value="KAJ7385735.1"/>
    <property type="molecule type" value="Genomic_DNA"/>
</dbReference>
<evidence type="ECO:0000256" key="7">
    <source>
        <dbReference type="PROSITE-ProRule" id="PRU00076"/>
    </source>
</evidence>
<proteinExistence type="predicted"/>
<feature type="disulfide bond" evidence="7">
    <location>
        <begin position="135"/>
        <end position="152"/>
    </location>
</feature>
<keyword evidence="6" id="KW-0325">Glycoprotein</keyword>
<dbReference type="GO" id="GO:0048646">
    <property type="term" value="P:anatomical structure formation involved in morphogenesis"/>
    <property type="evidence" value="ECO:0007669"/>
    <property type="project" value="UniProtKB-ARBA"/>
</dbReference>
<dbReference type="SMART" id="SM00181">
    <property type="entry name" value="EGF"/>
    <property type="match status" value="2"/>
</dbReference>
<dbReference type="Pfam" id="PF00008">
    <property type="entry name" value="EGF"/>
    <property type="match status" value="1"/>
</dbReference>
<evidence type="ECO:0000256" key="5">
    <source>
        <dbReference type="ARBA" id="ARBA00023157"/>
    </source>
</evidence>
<feature type="disulfide bond" evidence="7">
    <location>
        <begin position="154"/>
        <end position="163"/>
    </location>
</feature>
<comment type="caution">
    <text evidence="7">Lacks conserved residue(s) required for the propagation of feature annotation.</text>
</comment>
<dbReference type="CDD" id="cd00054">
    <property type="entry name" value="EGF_CA"/>
    <property type="match status" value="1"/>
</dbReference>
<dbReference type="FunFam" id="2.10.25.10:FF:000172">
    <property type="entry name" value="FAT atypical cadherin 3"/>
    <property type="match status" value="1"/>
</dbReference>
<keyword evidence="2 7" id="KW-0245">EGF-like domain</keyword>
<dbReference type="GO" id="GO:0016358">
    <property type="term" value="P:dendrite development"/>
    <property type="evidence" value="ECO:0007669"/>
    <property type="project" value="UniProtKB-ARBA"/>
</dbReference>
<dbReference type="SUPFAM" id="SSF57196">
    <property type="entry name" value="EGF/Laminin"/>
    <property type="match status" value="1"/>
</dbReference>
<evidence type="ECO:0000256" key="4">
    <source>
        <dbReference type="ARBA" id="ARBA00022737"/>
    </source>
</evidence>
<dbReference type="GO" id="GO:0009887">
    <property type="term" value="P:animal organ morphogenesis"/>
    <property type="evidence" value="ECO:0007669"/>
    <property type="project" value="UniProtKB-ARBA"/>
</dbReference>
<dbReference type="Proteomes" id="UP001163046">
    <property type="component" value="Unassembled WGS sequence"/>
</dbReference>
<accession>A0A9W9ZQU6</accession>
<feature type="domain" description="EGF-like" evidence="8">
    <location>
        <begin position="126"/>
        <end position="164"/>
    </location>
</feature>
<keyword evidence="5 7" id="KW-1015">Disulfide bond</keyword>
<evidence type="ECO:0000256" key="6">
    <source>
        <dbReference type="ARBA" id="ARBA00023180"/>
    </source>
</evidence>
<dbReference type="PANTHER" id="PTHR24049">
    <property type="entry name" value="CRUMBS FAMILY MEMBER"/>
    <property type="match status" value="1"/>
</dbReference>
<dbReference type="GO" id="GO:0001764">
    <property type="term" value="P:neuron migration"/>
    <property type="evidence" value="ECO:0007669"/>
    <property type="project" value="UniProtKB-ARBA"/>
</dbReference>
<dbReference type="GO" id="GO:0043005">
    <property type="term" value="C:neuron projection"/>
    <property type="evidence" value="ECO:0007669"/>
    <property type="project" value="UniProtKB-ARBA"/>
</dbReference>
<sequence>MSPCESFPCQHGGTCKALYETDDYSYHGFCEAAQAGLQRDPNKNLRFAQFNKHLYHVLDVPKIETVNVQTGRHCLLRCVKNDQCFSTNIAALHRPDGNISCEILPTDKYNQSEMFKANHTYHHYSIMSPCESFPCQHGGTCKALYETDDYSCTCTQNYTGRNCEMREEFHGKV</sequence>
<evidence type="ECO:0000313" key="9">
    <source>
        <dbReference type="EMBL" id="KAJ7385735.1"/>
    </source>
</evidence>
<dbReference type="OrthoDB" id="5949043at2759"/>
<gene>
    <name evidence="9" type="ORF">OS493_013767</name>
</gene>
<dbReference type="PROSITE" id="PS00022">
    <property type="entry name" value="EGF_1"/>
    <property type="match status" value="1"/>
</dbReference>
<evidence type="ECO:0000313" key="10">
    <source>
        <dbReference type="Proteomes" id="UP001163046"/>
    </source>
</evidence>
<dbReference type="Gene3D" id="2.10.25.10">
    <property type="entry name" value="Laminin"/>
    <property type="match status" value="1"/>
</dbReference>
<keyword evidence="10" id="KW-1185">Reference proteome</keyword>
<name>A0A9W9ZQU6_9CNID</name>
<evidence type="ECO:0000256" key="2">
    <source>
        <dbReference type="ARBA" id="ARBA00022536"/>
    </source>
</evidence>
<keyword evidence="4" id="KW-0677">Repeat</keyword>
<reference evidence="9" key="1">
    <citation type="submission" date="2023-01" db="EMBL/GenBank/DDBJ databases">
        <title>Genome assembly of the deep-sea coral Lophelia pertusa.</title>
        <authorList>
            <person name="Herrera S."/>
            <person name="Cordes E."/>
        </authorList>
    </citation>
    <scope>NUCLEOTIDE SEQUENCE</scope>
    <source>
        <strain evidence="9">USNM1676648</strain>
        <tissue evidence="9">Polyp</tissue>
    </source>
</reference>